<comment type="similarity">
    <text evidence="1 3">Belongs to the class-III pyridoxal-phosphate-dependent aminotransferase family.</text>
</comment>
<dbReference type="InterPro" id="IPR015424">
    <property type="entry name" value="PyrdxlP-dep_Trfase"/>
</dbReference>
<evidence type="ECO:0000256" key="3">
    <source>
        <dbReference type="RuleBase" id="RU003560"/>
    </source>
</evidence>
<dbReference type="Pfam" id="PF00202">
    <property type="entry name" value="Aminotran_3"/>
    <property type="match status" value="1"/>
</dbReference>
<dbReference type="EMBL" id="KV454478">
    <property type="protein sequence ID" value="ODV61835.1"/>
    <property type="molecule type" value="Genomic_DNA"/>
</dbReference>
<dbReference type="GO" id="GO:0030170">
    <property type="term" value="F:pyridoxal phosphate binding"/>
    <property type="evidence" value="ECO:0007669"/>
    <property type="project" value="InterPro"/>
</dbReference>
<protein>
    <submittedName>
        <fullName evidence="4">PLP-dependent transferase</fullName>
    </submittedName>
</protein>
<dbReference type="Proteomes" id="UP000095038">
    <property type="component" value="Unassembled WGS sequence"/>
</dbReference>
<dbReference type="GO" id="GO:0005829">
    <property type="term" value="C:cytosol"/>
    <property type="evidence" value="ECO:0007669"/>
    <property type="project" value="TreeGrafter"/>
</dbReference>
<dbReference type="InterPro" id="IPR015422">
    <property type="entry name" value="PyrdxlP-dep_Trfase_small"/>
</dbReference>
<evidence type="ECO:0000256" key="1">
    <source>
        <dbReference type="ARBA" id="ARBA00008954"/>
    </source>
</evidence>
<gene>
    <name evidence="4" type="ORF">ASCRUDRAFT_7313</name>
</gene>
<dbReference type="SUPFAM" id="SSF53383">
    <property type="entry name" value="PLP-dependent transferases"/>
    <property type="match status" value="1"/>
</dbReference>
<dbReference type="AlphaFoldDB" id="A0A1D2VJP0"/>
<dbReference type="InParanoid" id="A0A1D2VJP0"/>
<dbReference type="STRING" id="1344418.A0A1D2VJP0"/>
<dbReference type="PANTHER" id="PTHR43094:SF1">
    <property type="entry name" value="AMINOTRANSFERASE CLASS-III"/>
    <property type="match status" value="1"/>
</dbReference>
<dbReference type="InterPro" id="IPR005814">
    <property type="entry name" value="Aminotrans_3"/>
</dbReference>
<keyword evidence="2 3" id="KW-0663">Pyridoxal phosphate</keyword>
<dbReference type="PANTHER" id="PTHR43094">
    <property type="entry name" value="AMINOTRANSFERASE"/>
    <property type="match status" value="1"/>
</dbReference>
<dbReference type="Gene3D" id="3.40.640.10">
    <property type="entry name" value="Type I PLP-dependent aspartate aminotransferase-like (Major domain)"/>
    <property type="match status" value="1"/>
</dbReference>
<evidence type="ECO:0000313" key="4">
    <source>
        <dbReference type="EMBL" id="ODV61835.1"/>
    </source>
</evidence>
<dbReference type="Gene3D" id="3.90.1150.10">
    <property type="entry name" value="Aspartate Aminotransferase, domain 1"/>
    <property type="match status" value="1"/>
</dbReference>
<accession>A0A1D2VJP0</accession>
<dbReference type="GO" id="GO:0008483">
    <property type="term" value="F:transaminase activity"/>
    <property type="evidence" value="ECO:0007669"/>
    <property type="project" value="InterPro"/>
</dbReference>
<keyword evidence="4" id="KW-0808">Transferase</keyword>
<dbReference type="CDD" id="cd00610">
    <property type="entry name" value="OAT_like"/>
    <property type="match status" value="1"/>
</dbReference>
<sequence>MAQKSYLFQSVIAENQPFVLGGRGIYLTVEDPVTHEVREIIDGNTSASVGSLGHGDPDIVQAMKDAAEECAYSFPLTTENHNAEDLAQFIVTHSPKDTFAAAVFVGSGSEANENMLRLVYQYHIENGQPQRSRFISRNQSYHGFTIGSISIADSNRFYNYKPVSLPAEQCLKVSECYEYQKRKPDESLEQYKDRLVKEVEDTFISAGPDTIGAFICETVSGSSLGCATPVPGYLEGIRDICHKYGALFVLDEVMCGMGRAGTYHAWEQFLPLNKGPDIQTIGKTLGSGYVTIAGVLVSPAVRDVFVNGSGVMPSAHTYQSHSFNCKVTLAVQKKIFENNLIENSKKMGDYLNASLKEKLKDSKIIGDIRGVGTFQGVELIKDKATKEPFDPKLNLGHRLADICYKDGMQILGLDGTVDGKKGDHMMFSPAYTVTKEEIDKIVSVFVQACDELEKELGL</sequence>
<evidence type="ECO:0000313" key="5">
    <source>
        <dbReference type="Proteomes" id="UP000095038"/>
    </source>
</evidence>
<name>A0A1D2VJP0_9ASCO</name>
<keyword evidence="5" id="KW-1185">Reference proteome</keyword>
<reference evidence="5" key="1">
    <citation type="submission" date="2016-05" db="EMBL/GenBank/DDBJ databases">
        <title>Comparative genomics of biotechnologically important yeasts.</title>
        <authorList>
            <consortium name="DOE Joint Genome Institute"/>
            <person name="Riley R."/>
            <person name="Haridas S."/>
            <person name="Wolfe K.H."/>
            <person name="Lopes M.R."/>
            <person name="Hittinger C.T."/>
            <person name="Goker M."/>
            <person name="Salamov A."/>
            <person name="Wisecaver J."/>
            <person name="Long T.M."/>
            <person name="Aerts A.L."/>
            <person name="Barry K."/>
            <person name="Choi C."/>
            <person name="Clum A."/>
            <person name="Coughlan A.Y."/>
            <person name="Deshpande S."/>
            <person name="Douglass A.P."/>
            <person name="Hanson S.J."/>
            <person name="Klenk H.-P."/>
            <person name="Labutti K."/>
            <person name="Lapidus A."/>
            <person name="Lindquist E."/>
            <person name="Lipzen A."/>
            <person name="Meier-Kolthoff J.P."/>
            <person name="Ohm R.A."/>
            <person name="Otillar R.P."/>
            <person name="Pangilinan J."/>
            <person name="Peng Y."/>
            <person name="Rokas A."/>
            <person name="Rosa C.A."/>
            <person name="Scheuner C."/>
            <person name="Sibirny A.A."/>
            <person name="Slot J.C."/>
            <person name="Stielow J.B."/>
            <person name="Sun H."/>
            <person name="Kurtzman C.P."/>
            <person name="Blackwell M."/>
            <person name="Grigoriev I.V."/>
            <person name="Jeffries T.W."/>
        </authorList>
    </citation>
    <scope>NUCLEOTIDE SEQUENCE [LARGE SCALE GENOMIC DNA]</scope>
    <source>
        <strain evidence="5">DSM 1968</strain>
    </source>
</reference>
<dbReference type="OrthoDB" id="10261433at2759"/>
<organism evidence="4 5">
    <name type="scientific">Ascoidea rubescens DSM 1968</name>
    <dbReference type="NCBI Taxonomy" id="1344418"/>
    <lineage>
        <taxon>Eukaryota</taxon>
        <taxon>Fungi</taxon>
        <taxon>Dikarya</taxon>
        <taxon>Ascomycota</taxon>
        <taxon>Saccharomycotina</taxon>
        <taxon>Saccharomycetes</taxon>
        <taxon>Ascoideaceae</taxon>
        <taxon>Ascoidea</taxon>
    </lineage>
</organism>
<dbReference type="GeneID" id="30965796"/>
<proteinExistence type="inferred from homology"/>
<dbReference type="RefSeq" id="XP_020048142.1">
    <property type="nucleotide sequence ID" value="XM_020192160.1"/>
</dbReference>
<dbReference type="InterPro" id="IPR015421">
    <property type="entry name" value="PyrdxlP-dep_Trfase_major"/>
</dbReference>
<evidence type="ECO:0000256" key="2">
    <source>
        <dbReference type="ARBA" id="ARBA00022898"/>
    </source>
</evidence>